<dbReference type="EMBL" id="JAIQCJ010002089">
    <property type="protein sequence ID" value="KAJ8782983.1"/>
    <property type="molecule type" value="Genomic_DNA"/>
</dbReference>
<proteinExistence type="predicted"/>
<dbReference type="AlphaFoldDB" id="A0AB34GUN5"/>
<organism evidence="2 3">
    <name type="scientific">Eschrichtius robustus</name>
    <name type="common">California gray whale</name>
    <name type="synonym">Eschrichtius gibbosus</name>
    <dbReference type="NCBI Taxonomy" id="9764"/>
    <lineage>
        <taxon>Eukaryota</taxon>
        <taxon>Metazoa</taxon>
        <taxon>Chordata</taxon>
        <taxon>Craniata</taxon>
        <taxon>Vertebrata</taxon>
        <taxon>Euteleostomi</taxon>
        <taxon>Mammalia</taxon>
        <taxon>Eutheria</taxon>
        <taxon>Laurasiatheria</taxon>
        <taxon>Artiodactyla</taxon>
        <taxon>Whippomorpha</taxon>
        <taxon>Cetacea</taxon>
        <taxon>Mysticeti</taxon>
        <taxon>Eschrichtiidae</taxon>
        <taxon>Eschrichtius</taxon>
    </lineage>
</organism>
<feature type="region of interest" description="Disordered" evidence="1">
    <location>
        <begin position="22"/>
        <end position="60"/>
    </location>
</feature>
<keyword evidence="3" id="KW-1185">Reference proteome</keyword>
<evidence type="ECO:0000313" key="3">
    <source>
        <dbReference type="Proteomes" id="UP001159641"/>
    </source>
</evidence>
<name>A0AB34GUN5_ESCRO</name>
<evidence type="ECO:0000256" key="1">
    <source>
        <dbReference type="SAM" id="MobiDB-lite"/>
    </source>
</evidence>
<accession>A0AB34GUN5</accession>
<dbReference type="Proteomes" id="UP001159641">
    <property type="component" value="Unassembled WGS sequence"/>
</dbReference>
<sequence length="108" mass="11009">MVGTCCGSCGSAVSCKKEAAAAAGAGGGGGEEPDLSGSEGLEANTEFPQSRPGAGRVPLPREALPAGQMVLDDDKKSNLLFLTYVTPSYHLEAVDGVWRIHFGATTVL</sequence>
<protein>
    <submittedName>
        <fullName evidence="2">Uncharacterized protein</fullName>
    </submittedName>
</protein>
<comment type="caution">
    <text evidence="2">The sequence shown here is derived from an EMBL/GenBank/DDBJ whole genome shotgun (WGS) entry which is preliminary data.</text>
</comment>
<gene>
    <name evidence="2" type="ORF">J1605_009591</name>
</gene>
<evidence type="ECO:0000313" key="2">
    <source>
        <dbReference type="EMBL" id="KAJ8782983.1"/>
    </source>
</evidence>
<reference evidence="2 3" key="1">
    <citation type="submission" date="2022-11" db="EMBL/GenBank/DDBJ databases">
        <title>Whole genome sequence of Eschrichtius robustus ER-17-0199.</title>
        <authorList>
            <person name="Bruniche-Olsen A."/>
            <person name="Black A.N."/>
            <person name="Fields C.J."/>
            <person name="Walden K."/>
            <person name="Dewoody J.A."/>
        </authorList>
    </citation>
    <scope>NUCLEOTIDE SEQUENCE [LARGE SCALE GENOMIC DNA]</scope>
    <source>
        <strain evidence="2">ER-17-0199</strain>
        <tissue evidence="2">Blubber</tissue>
    </source>
</reference>